<evidence type="ECO:0000313" key="2">
    <source>
        <dbReference type="Proteomes" id="UP000652761"/>
    </source>
</evidence>
<protein>
    <submittedName>
        <fullName evidence="1">Uncharacterized protein</fullName>
    </submittedName>
</protein>
<gene>
    <name evidence="1" type="ORF">Taro_056807</name>
</gene>
<sequence length="158" mass="16884">MDSRLFPQMMPMRRRDFSVPPKRELNEAREQAHHALLLLDKGQSLLLFQNGSDVPVVTPRPTPNSGLTFGAQFLTLEALEANYAANSAGMLVSGVSPSSSLLSSEESSVVVSPPVGMPTAVASVTPAGDVELFELVLVGKLLEKGRLLEAVTKVDSLL</sequence>
<accession>A0A843XUE3</accession>
<keyword evidence="2" id="KW-1185">Reference proteome</keyword>
<name>A0A843XUE3_COLES</name>
<evidence type="ECO:0000313" key="1">
    <source>
        <dbReference type="EMBL" id="MQM23738.1"/>
    </source>
</evidence>
<dbReference type="Proteomes" id="UP000652761">
    <property type="component" value="Unassembled WGS sequence"/>
</dbReference>
<organism evidence="1 2">
    <name type="scientific">Colocasia esculenta</name>
    <name type="common">Wild taro</name>
    <name type="synonym">Arum esculentum</name>
    <dbReference type="NCBI Taxonomy" id="4460"/>
    <lineage>
        <taxon>Eukaryota</taxon>
        <taxon>Viridiplantae</taxon>
        <taxon>Streptophyta</taxon>
        <taxon>Embryophyta</taxon>
        <taxon>Tracheophyta</taxon>
        <taxon>Spermatophyta</taxon>
        <taxon>Magnoliopsida</taxon>
        <taxon>Liliopsida</taxon>
        <taxon>Araceae</taxon>
        <taxon>Aroideae</taxon>
        <taxon>Colocasieae</taxon>
        <taxon>Colocasia</taxon>
    </lineage>
</organism>
<reference evidence="1" key="1">
    <citation type="submission" date="2017-07" db="EMBL/GenBank/DDBJ databases">
        <title>Taro Niue Genome Assembly and Annotation.</title>
        <authorList>
            <person name="Atibalentja N."/>
            <person name="Keating K."/>
            <person name="Fields C.J."/>
        </authorList>
    </citation>
    <scope>NUCLEOTIDE SEQUENCE</scope>
    <source>
        <strain evidence="1">Niue_2</strain>
        <tissue evidence="1">Leaf</tissue>
    </source>
</reference>
<comment type="caution">
    <text evidence="1">The sequence shown here is derived from an EMBL/GenBank/DDBJ whole genome shotgun (WGS) entry which is preliminary data.</text>
</comment>
<proteinExistence type="predicted"/>
<dbReference type="EMBL" id="NMUH01017671">
    <property type="protein sequence ID" value="MQM23738.1"/>
    <property type="molecule type" value="Genomic_DNA"/>
</dbReference>
<dbReference type="AlphaFoldDB" id="A0A843XUE3"/>